<dbReference type="InterPro" id="IPR000924">
    <property type="entry name" value="Glu/Gln-tRNA-synth"/>
</dbReference>
<dbReference type="InterPro" id="IPR022380">
    <property type="entry name" value="Glu-Q_tRNA(Asp)_Synthase"/>
</dbReference>
<evidence type="ECO:0000256" key="7">
    <source>
        <dbReference type="HAMAP-Rule" id="MF_01428"/>
    </source>
</evidence>
<feature type="binding site" evidence="7">
    <location>
        <position position="105"/>
    </location>
    <ligand>
        <name>Zn(2+)</name>
        <dbReference type="ChEBI" id="CHEBI:29105"/>
    </ligand>
</feature>
<accession>A0A1H3XGD3</accession>
<feature type="binding site" evidence="7">
    <location>
        <position position="47"/>
    </location>
    <ligand>
        <name>L-glutamate</name>
        <dbReference type="ChEBI" id="CHEBI:29985"/>
    </ligand>
</feature>
<keyword evidence="5 7" id="KW-0067">ATP-binding</keyword>
<evidence type="ECO:0000256" key="3">
    <source>
        <dbReference type="ARBA" id="ARBA00022741"/>
    </source>
</evidence>
<name>A0A1H3XGD3_ALKAM</name>
<dbReference type="PRINTS" id="PR00987">
    <property type="entry name" value="TRNASYNTHGLU"/>
</dbReference>
<dbReference type="GO" id="GO:0004818">
    <property type="term" value="F:glutamate-tRNA ligase activity"/>
    <property type="evidence" value="ECO:0007669"/>
    <property type="project" value="TreeGrafter"/>
</dbReference>
<feature type="binding site" evidence="7">
    <location>
        <position position="195"/>
    </location>
    <ligand>
        <name>L-glutamate</name>
        <dbReference type="ChEBI" id="CHEBI:29985"/>
    </ligand>
</feature>
<dbReference type="InterPro" id="IPR014729">
    <property type="entry name" value="Rossmann-like_a/b/a_fold"/>
</dbReference>
<feature type="binding site" evidence="7">
    <location>
        <position position="236"/>
    </location>
    <ligand>
        <name>ATP</name>
        <dbReference type="ChEBI" id="CHEBI:30616"/>
    </ligand>
</feature>
<proteinExistence type="inferred from homology"/>
<organism evidence="10 11">
    <name type="scientific">Alkalimonas amylolytica</name>
    <dbReference type="NCBI Taxonomy" id="152573"/>
    <lineage>
        <taxon>Bacteria</taxon>
        <taxon>Pseudomonadati</taxon>
        <taxon>Pseudomonadota</taxon>
        <taxon>Gammaproteobacteria</taxon>
        <taxon>Alkalimonas</taxon>
    </lineage>
</organism>
<reference evidence="10 11" key="1">
    <citation type="submission" date="2016-10" db="EMBL/GenBank/DDBJ databases">
        <authorList>
            <person name="de Groot N.N."/>
        </authorList>
    </citation>
    <scope>NUCLEOTIDE SEQUENCE [LARGE SCALE GENOMIC DNA]</scope>
    <source>
        <strain evidence="10 11">CGMCC 1.3430</strain>
    </source>
</reference>
<comment type="similarity">
    <text evidence="7">Belongs to the class-I aminoacyl-tRNA synthetase family. GluQ subfamily.</text>
</comment>
<feature type="short sequence motif" description="'KMSKS' region" evidence="7">
    <location>
        <begin position="233"/>
        <end position="237"/>
    </location>
</feature>
<keyword evidence="2 7" id="KW-0479">Metal-binding</keyword>
<feature type="binding site" evidence="7">
    <location>
        <begin position="11"/>
        <end position="15"/>
    </location>
    <ligand>
        <name>L-glutamate</name>
        <dbReference type="ChEBI" id="CHEBI:29985"/>
    </ligand>
</feature>
<feature type="short sequence motif" description="'HIGH' region" evidence="7">
    <location>
        <begin position="14"/>
        <end position="24"/>
    </location>
</feature>
<dbReference type="HAMAP" id="MF_01428">
    <property type="entry name" value="Glu_Q_tRNA_synth"/>
    <property type="match status" value="1"/>
</dbReference>
<dbReference type="NCBIfam" id="NF004314">
    <property type="entry name" value="PRK05710.1-3"/>
    <property type="match status" value="1"/>
</dbReference>
<comment type="cofactor">
    <cofactor evidence="7">
        <name>Zn(2+)</name>
        <dbReference type="ChEBI" id="CHEBI:29105"/>
    </cofactor>
    <text evidence="7">Binds 1 zinc ion per subunit.</text>
</comment>
<dbReference type="Pfam" id="PF00749">
    <property type="entry name" value="tRNA-synt_1c"/>
    <property type="match status" value="1"/>
</dbReference>
<feature type="binding site" evidence="7">
    <location>
        <position position="117"/>
    </location>
    <ligand>
        <name>Zn(2+)</name>
        <dbReference type="ChEBI" id="CHEBI:29105"/>
    </ligand>
</feature>
<feature type="binding site" evidence="7">
    <location>
        <position position="177"/>
    </location>
    <ligand>
        <name>L-glutamate</name>
        <dbReference type="ChEBI" id="CHEBI:29985"/>
    </ligand>
</feature>
<evidence type="ECO:0000256" key="2">
    <source>
        <dbReference type="ARBA" id="ARBA00022723"/>
    </source>
</evidence>
<evidence type="ECO:0000313" key="11">
    <source>
        <dbReference type="Proteomes" id="UP000198773"/>
    </source>
</evidence>
<dbReference type="GO" id="GO:0005524">
    <property type="term" value="F:ATP binding"/>
    <property type="evidence" value="ECO:0007669"/>
    <property type="project" value="UniProtKB-KW"/>
</dbReference>
<feature type="domain" description="Glutamyl/glutaminyl-tRNA synthetase class Ib catalytic" evidence="9">
    <location>
        <begin position="11"/>
        <end position="239"/>
    </location>
</feature>
<evidence type="ECO:0000256" key="4">
    <source>
        <dbReference type="ARBA" id="ARBA00022833"/>
    </source>
</evidence>
<evidence type="ECO:0000313" key="10">
    <source>
        <dbReference type="EMBL" id="SDZ98001.1"/>
    </source>
</evidence>
<evidence type="ECO:0000256" key="6">
    <source>
        <dbReference type="ARBA" id="ARBA00023146"/>
    </source>
</evidence>
<dbReference type="Gene3D" id="3.40.50.620">
    <property type="entry name" value="HUPs"/>
    <property type="match status" value="1"/>
</dbReference>
<dbReference type="GO" id="GO:0008270">
    <property type="term" value="F:zinc ion binding"/>
    <property type="evidence" value="ECO:0007669"/>
    <property type="project" value="UniProtKB-UniRule"/>
</dbReference>
<dbReference type="GO" id="GO:0006424">
    <property type="term" value="P:glutamyl-tRNA aminoacylation"/>
    <property type="evidence" value="ECO:0007669"/>
    <property type="project" value="InterPro"/>
</dbReference>
<keyword evidence="4 7" id="KW-0862">Zinc</keyword>
<evidence type="ECO:0000256" key="5">
    <source>
        <dbReference type="ARBA" id="ARBA00022840"/>
    </source>
</evidence>
<dbReference type="STRING" id="152573.SAMN04488051_101222"/>
<dbReference type="EMBL" id="FNRM01000001">
    <property type="protein sequence ID" value="SDZ98001.1"/>
    <property type="molecule type" value="Genomic_DNA"/>
</dbReference>
<feature type="binding site" evidence="7">
    <location>
        <position position="103"/>
    </location>
    <ligand>
        <name>Zn(2+)</name>
        <dbReference type="ChEBI" id="CHEBI:29105"/>
    </ligand>
</feature>
<comment type="function">
    <text evidence="7">Catalyzes the tRNA-independent activation of glutamate in presence of ATP and the subsequent transfer of glutamate onto a tRNA(Asp). Glutamate is transferred on the 2-amino-5-(4,5-dihydroxy-2-cyclopenten-1-yl) moiety of the queuosine in the wobble position of the QUC anticodon.</text>
</comment>
<dbReference type="InterPro" id="IPR049940">
    <property type="entry name" value="GluQ/Sye"/>
</dbReference>
<dbReference type="GO" id="GO:0006400">
    <property type="term" value="P:tRNA modification"/>
    <property type="evidence" value="ECO:0007669"/>
    <property type="project" value="InterPro"/>
</dbReference>
<dbReference type="PANTHER" id="PTHR43311">
    <property type="entry name" value="GLUTAMATE--TRNA LIGASE"/>
    <property type="match status" value="1"/>
</dbReference>
<gene>
    <name evidence="7" type="primary">gluQ</name>
    <name evidence="10" type="ORF">SAMN04488051_101222</name>
</gene>
<protein>
    <recommendedName>
        <fullName evidence="7">Glutamyl-Q tRNA(Asp) synthetase</fullName>
        <shortName evidence="7">Glu-Q-RSs</shortName>
        <ecNumber evidence="7">6.1.1.-</ecNumber>
    </recommendedName>
</protein>
<dbReference type="Proteomes" id="UP000198773">
    <property type="component" value="Unassembled WGS sequence"/>
</dbReference>
<evidence type="ECO:0000256" key="8">
    <source>
        <dbReference type="RuleBase" id="RU363037"/>
    </source>
</evidence>
<dbReference type="EC" id="6.1.1.-" evidence="7"/>
<dbReference type="InterPro" id="IPR020058">
    <property type="entry name" value="Glu/Gln-tRNA-synth_Ib_cat-dom"/>
</dbReference>
<feature type="binding site" evidence="7">
    <location>
        <position position="121"/>
    </location>
    <ligand>
        <name>Zn(2+)</name>
        <dbReference type="ChEBI" id="CHEBI:29105"/>
    </ligand>
</feature>
<keyword evidence="1 7" id="KW-0436">Ligase</keyword>
<dbReference type="AlphaFoldDB" id="A0A1H3XGD3"/>
<keyword evidence="8" id="KW-0648">Protein biosynthesis</keyword>
<dbReference type="FunFam" id="3.40.50.620:FF:000093">
    <property type="entry name" value="Glutamyl-Q tRNA(Asp) synthetase"/>
    <property type="match status" value="1"/>
</dbReference>
<evidence type="ECO:0000256" key="1">
    <source>
        <dbReference type="ARBA" id="ARBA00022598"/>
    </source>
</evidence>
<keyword evidence="3 7" id="KW-0547">Nucleotide-binding</keyword>
<sequence>MPMLASPPVGRFAPSPSGPLHFGSLVAALASYLQVKSSQGLWLVRMEDIDEPRCQPGAADTILRTLEQFGLLWDGPVWYQSQRKARYQAIFEQLQQQGLLYGCDCPRKSITAMGGLYNGYCRHRQLSNSPSQPLAWRLHCPAVATEFTDLVLGKQQLDPVFCEEDYVIKRRDGLFAYQLVVVVDDMDQGVTEVMRGADLLTMTTRQQQLFALLGATAPRYGHIPLASSSPGQKLSKQNHAPALDACQAVPLLLQALQYLGQPTPAELQSASVAELIAFAVSNWHLELVPKQTEILLN</sequence>
<keyword evidence="11" id="KW-1185">Reference proteome</keyword>
<keyword evidence="6 7" id="KW-0030">Aminoacyl-tRNA synthetase</keyword>
<dbReference type="NCBIfam" id="TIGR03838">
    <property type="entry name" value="queuosine_YadB"/>
    <property type="match status" value="1"/>
</dbReference>
<evidence type="ECO:0000259" key="9">
    <source>
        <dbReference type="Pfam" id="PF00749"/>
    </source>
</evidence>
<dbReference type="PANTHER" id="PTHR43311:SF1">
    <property type="entry name" value="GLUTAMYL-Q TRNA(ASP) SYNTHETASE"/>
    <property type="match status" value="1"/>
</dbReference>
<dbReference type="SUPFAM" id="SSF52374">
    <property type="entry name" value="Nucleotidylyl transferase"/>
    <property type="match status" value="1"/>
</dbReference>
<dbReference type="GO" id="GO:0005829">
    <property type="term" value="C:cytosol"/>
    <property type="evidence" value="ECO:0007669"/>
    <property type="project" value="TreeGrafter"/>
</dbReference>